<evidence type="ECO:0000313" key="3">
    <source>
        <dbReference type="Proteomes" id="UP000233551"/>
    </source>
</evidence>
<sequence>TPQCCKRHERSGSAILRCKKLNSHGLTVPAGLKESRARWLGELAVQESKLEGLSDPARWLVARARWRGELAMHESKLARTQQSCKRHERSGTASLRCKKVNSHELADRTRLQEARARWLGELKVHETNPARLQEARARWLGELAVQESKLARISRPGKVTRSTREVAQRTCGARKKVNSQGLADPGRLQEARARWLGELAVMESKLARVSRPGKVARGTSEVARRTCDAGKKTRTEPARLQEARVRCLGELAVQEIKLSRVSRPGKVARGTREVPQLTCGAGKYSRTGSGPGKTGKGCKMQEGGGSANFRCQKLNSHGLADPAKLQEARAKWLGELAMQESKLARVSRPGKVARGTSDVARRTCGDGKHERGGLANLRCRKVSFHGLADPGRLQEARARWLGELAVQESKLSRVSRPGKVARCKREVARPTFGARN</sequence>
<comment type="caution">
    <text evidence="2">The sequence shown here is derived from an EMBL/GenBank/DDBJ whole genome shotgun (WGS) entry which is preliminary data.</text>
</comment>
<protein>
    <submittedName>
        <fullName evidence="2">Uncharacterized protein</fullName>
    </submittedName>
</protein>
<keyword evidence="3" id="KW-1185">Reference proteome</keyword>
<evidence type="ECO:0000313" key="2">
    <source>
        <dbReference type="EMBL" id="PKI58478.1"/>
    </source>
</evidence>
<dbReference type="AlphaFoldDB" id="A0A2I0JQA0"/>
<organism evidence="2 3">
    <name type="scientific">Punica granatum</name>
    <name type="common">Pomegranate</name>
    <dbReference type="NCBI Taxonomy" id="22663"/>
    <lineage>
        <taxon>Eukaryota</taxon>
        <taxon>Viridiplantae</taxon>
        <taxon>Streptophyta</taxon>
        <taxon>Embryophyta</taxon>
        <taxon>Tracheophyta</taxon>
        <taxon>Spermatophyta</taxon>
        <taxon>Magnoliopsida</taxon>
        <taxon>eudicotyledons</taxon>
        <taxon>Gunneridae</taxon>
        <taxon>Pentapetalae</taxon>
        <taxon>rosids</taxon>
        <taxon>malvids</taxon>
        <taxon>Myrtales</taxon>
        <taxon>Lythraceae</taxon>
        <taxon>Punica</taxon>
    </lineage>
</organism>
<proteinExistence type="predicted"/>
<dbReference type="EMBL" id="PGOL01001383">
    <property type="protein sequence ID" value="PKI58478.1"/>
    <property type="molecule type" value="Genomic_DNA"/>
</dbReference>
<reference evidence="2 3" key="1">
    <citation type="submission" date="2017-11" db="EMBL/GenBank/DDBJ databases">
        <title>De-novo sequencing of pomegranate (Punica granatum L.) genome.</title>
        <authorList>
            <person name="Akparov Z."/>
            <person name="Amiraslanov A."/>
            <person name="Hajiyeva S."/>
            <person name="Abbasov M."/>
            <person name="Kaur K."/>
            <person name="Hamwieh A."/>
            <person name="Solovyev V."/>
            <person name="Salamov A."/>
            <person name="Braich B."/>
            <person name="Kosarev P."/>
            <person name="Mahmoud A."/>
            <person name="Hajiyev E."/>
            <person name="Babayeva S."/>
            <person name="Izzatullayeva V."/>
            <person name="Mammadov A."/>
            <person name="Mammadov A."/>
            <person name="Sharifova S."/>
            <person name="Ojaghi J."/>
            <person name="Eynullazada K."/>
            <person name="Bayramov B."/>
            <person name="Abdulazimova A."/>
            <person name="Shahmuradov I."/>
        </authorList>
    </citation>
    <scope>NUCLEOTIDE SEQUENCE [LARGE SCALE GENOMIC DNA]</scope>
    <source>
        <strain evidence="3">cv. AG2017</strain>
        <tissue evidence="2">Leaf</tissue>
    </source>
</reference>
<feature type="non-terminal residue" evidence="2">
    <location>
        <position position="1"/>
    </location>
</feature>
<evidence type="ECO:0000256" key="1">
    <source>
        <dbReference type="SAM" id="MobiDB-lite"/>
    </source>
</evidence>
<name>A0A2I0JQA0_PUNGR</name>
<feature type="region of interest" description="Disordered" evidence="1">
    <location>
        <begin position="347"/>
        <end position="367"/>
    </location>
</feature>
<gene>
    <name evidence="2" type="ORF">CRG98_021127</name>
</gene>
<accession>A0A2I0JQA0</accession>
<feature type="region of interest" description="Disordered" evidence="1">
    <location>
        <begin position="279"/>
        <end position="301"/>
    </location>
</feature>
<dbReference type="Proteomes" id="UP000233551">
    <property type="component" value="Unassembled WGS sequence"/>
</dbReference>
<dbReference type="STRING" id="22663.A0A2I0JQA0"/>